<feature type="chain" id="PRO_5030145709" description="Lipoprotein" evidence="2">
    <location>
        <begin position="21"/>
        <end position="104"/>
    </location>
</feature>
<keyword evidence="1 2" id="KW-0732">Signal</keyword>
<dbReference type="EMBL" id="AAKVDC010000004">
    <property type="protein sequence ID" value="ECW0478008.1"/>
    <property type="molecule type" value="Genomic_DNA"/>
</dbReference>
<name>A0A612MY24_SALET</name>
<evidence type="ECO:0000313" key="3">
    <source>
        <dbReference type="EMBL" id="ECW0478008.1"/>
    </source>
</evidence>
<accession>A0A612MY24</accession>
<gene>
    <name evidence="3" type="ORF">F3P74_08015</name>
</gene>
<organism evidence="3">
    <name type="scientific">Salmonella enterica I</name>
    <dbReference type="NCBI Taxonomy" id="59201"/>
    <lineage>
        <taxon>Bacteria</taxon>
        <taxon>Pseudomonadati</taxon>
        <taxon>Pseudomonadota</taxon>
        <taxon>Gammaproteobacteria</taxon>
        <taxon>Enterobacterales</taxon>
        <taxon>Enterobacteriaceae</taxon>
        <taxon>Salmonella</taxon>
    </lineage>
</organism>
<dbReference type="AlphaFoldDB" id="A0A612MY24"/>
<dbReference type="Pfam" id="PF13983">
    <property type="entry name" value="YsaB"/>
    <property type="match status" value="1"/>
</dbReference>
<proteinExistence type="predicted"/>
<evidence type="ECO:0008006" key="4">
    <source>
        <dbReference type="Google" id="ProtNLM"/>
    </source>
</evidence>
<reference evidence="3" key="1">
    <citation type="submission" date="2019-09" db="EMBL/GenBank/DDBJ databases">
        <authorList>
            <consortium name="GenomeTrakr network: Whole genome sequencing for foodborne pathogen traceback"/>
        </authorList>
    </citation>
    <scope>NUCLEOTIDE SEQUENCE</scope>
    <source>
        <strain evidence="3">AUSMDU00020808</strain>
    </source>
</reference>
<evidence type="ECO:0000256" key="2">
    <source>
        <dbReference type="SAM" id="SignalP"/>
    </source>
</evidence>
<evidence type="ECO:0000256" key="1">
    <source>
        <dbReference type="ARBA" id="ARBA00022729"/>
    </source>
</evidence>
<feature type="signal peptide" evidence="2">
    <location>
        <begin position="1"/>
        <end position="20"/>
    </location>
</feature>
<sequence length="104" mass="11315">MTMKYLCSVMIAIALVGCTATPPPTQKAQQSKVSPTRTLDMEALCKAQAAQRYNTGAQKIAVTGFEQFQGSYEMRGNTFRKESFVCSFDADGQFYAVKAAPGEV</sequence>
<comment type="caution">
    <text evidence="3">The sequence shown here is derived from an EMBL/GenBank/DDBJ whole genome shotgun (WGS) entry which is preliminary data.</text>
</comment>
<dbReference type="InterPro" id="IPR025728">
    <property type="entry name" value="YsaB-like"/>
</dbReference>
<protein>
    <recommendedName>
        <fullName evidence="4">Lipoprotein</fullName>
    </recommendedName>
</protein>
<dbReference type="PROSITE" id="PS51257">
    <property type="entry name" value="PROKAR_LIPOPROTEIN"/>
    <property type="match status" value="1"/>
</dbReference>